<dbReference type="Proteomes" id="UP000028870">
    <property type="component" value="Unassembled WGS sequence"/>
</dbReference>
<sequence length="184" mass="19890">MTGSRPGTAAPAPEGQDNAGDTATLASYRELMSTFFTGVTVVTTFDAQGVCHGMTCTALTSVTVEPPTLLVCLNSASGTLNALMETNRFAVNILHHNATHTAEFFGTTQPRHNSPSRQQRSPLLGQPWLQDDSLAMAECNVTTTHTVGTHTVVFGEVLGVEIDNRAPLVYGYRRYHRIPETIRT</sequence>
<dbReference type="Pfam" id="PF01613">
    <property type="entry name" value="Flavin_Reduct"/>
    <property type="match status" value="1"/>
</dbReference>
<dbReference type="InterPro" id="IPR050268">
    <property type="entry name" value="NADH-dep_flavin_reductase"/>
</dbReference>
<dbReference type="EMBL" id="CCBB010000001">
    <property type="protein sequence ID" value="CDO06249.1"/>
    <property type="molecule type" value="Genomic_DNA"/>
</dbReference>
<protein>
    <submittedName>
        <fullName evidence="5">Oxidase</fullName>
    </submittedName>
</protein>
<dbReference type="STRING" id="258533.BN977_01031"/>
<dbReference type="PANTHER" id="PTHR30466">
    <property type="entry name" value="FLAVIN REDUCTASE"/>
    <property type="match status" value="1"/>
</dbReference>
<dbReference type="GO" id="GO:0010181">
    <property type="term" value="F:FMN binding"/>
    <property type="evidence" value="ECO:0007669"/>
    <property type="project" value="InterPro"/>
</dbReference>
<comment type="caution">
    <text evidence="5">The sequence shown here is derived from an EMBL/GenBank/DDBJ whole genome shotgun (WGS) entry which is preliminary data.</text>
</comment>
<keyword evidence="6" id="KW-1185">Reference proteome</keyword>
<reference evidence="5" key="1">
    <citation type="submission" date="2014-03" db="EMBL/GenBank/DDBJ databases">
        <title>Draft Genome Sequence of Mycobacterium cosmeticum DSM 44829.</title>
        <authorList>
            <person name="Croce O."/>
            <person name="Robert C."/>
            <person name="Raoult D."/>
            <person name="Drancourt M."/>
        </authorList>
    </citation>
    <scope>NUCLEOTIDE SEQUENCE [LARGE SCALE GENOMIC DNA]</scope>
    <source>
        <strain evidence="5">DSM 44829</strain>
    </source>
</reference>
<evidence type="ECO:0000256" key="3">
    <source>
        <dbReference type="SAM" id="MobiDB-lite"/>
    </source>
</evidence>
<dbReference type="SUPFAM" id="SSF50475">
    <property type="entry name" value="FMN-binding split barrel"/>
    <property type="match status" value="1"/>
</dbReference>
<keyword evidence="2" id="KW-0560">Oxidoreductase</keyword>
<reference evidence="5" key="2">
    <citation type="submission" date="2014-03" db="EMBL/GenBank/DDBJ databases">
        <authorList>
            <person name="Urmite Genomes"/>
        </authorList>
    </citation>
    <scope>NUCLEOTIDE SEQUENCE</scope>
    <source>
        <strain evidence="5">DSM 44829</strain>
    </source>
</reference>
<dbReference type="AlphaFoldDB" id="W9AKK7"/>
<feature type="domain" description="Flavin reductase like" evidence="4">
    <location>
        <begin position="32"/>
        <end position="177"/>
    </location>
</feature>
<evidence type="ECO:0000313" key="5">
    <source>
        <dbReference type="EMBL" id="CDO06249.1"/>
    </source>
</evidence>
<dbReference type="eggNOG" id="COG1853">
    <property type="taxonomic scope" value="Bacteria"/>
</dbReference>
<dbReference type="InterPro" id="IPR012349">
    <property type="entry name" value="Split_barrel_FMN-bd"/>
</dbReference>
<dbReference type="PANTHER" id="PTHR30466:SF1">
    <property type="entry name" value="FMN REDUCTASE (NADH) RUTF"/>
    <property type="match status" value="1"/>
</dbReference>
<comment type="similarity">
    <text evidence="1">Belongs to the non-flavoprotein flavin reductase family.</text>
</comment>
<evidence type="ECO:0000313" key="6">
    <source>
        <dbReference type="Proteomes" id="UP000028870"/>
    </source>
</evidence>
<name>W9AKK7_MYCCO</name>
<gene>
    <name evidence="5" type="ORF">BN977_01031</name>
</gene>
<dbReference type="InterPro" id="IPR002563">
    <property type="entry name" value="Flavin_Rdtase-like_dom"/>
</dbReference>
<dbReference type="GO" id="GO:0042602">
    <property type="term" value="F:riboflavin reductase (NADPH) activity"/>
    <property type="evidence" value="ECO:0007669"/>
    <property type="project" value="TreeGrafter"/>
</dbReference>
<evidence type="ECO:0000256" key="2">
    <source>
        <dbReference type="ARBA" id="ARBA00023002"/>
    </source>
</evidence>
<dbReference type="Gene3D" id="2.30.110.10">
    <property type="entry name" value="Electron Transport, Fmn-binding Protein, Chain A"/>
    <property type="match status" value="1"/>
</dbReference>
<accession>W9AKK7</accession>
<organism evidence="5 6">
    <name type="scientific">Mycolicibacterium cosmeticum</name>
    <dbReference type="NCBI Taxonomy" id="258533"/>
    <lineage>
        <taxon>Bacteria</taxon>
        <taxon>Bacillati</taxon>
        <taxon>Actinomycetota</taxon>
        <taxon>Actinomycetes</taxon>
        <taxon>Mycobacteriales</taxon>
        <taxon>Mycobacteriaceae</taxon>
        <taxon>Mycolicibacterium</taxon>
    </lineage>
</organism>
<dbReference type="SMART" id="SM00903">
    <property type="entry name" value="Flavin_Reduct"/>
    <property type="match status" value="1"/>
</dbReference>
<evidence type="ECO:0000259" key="4">
    <source>
        <dbReference type="SMART" id="SM00903"/>
    </source>
</evidence>
<evidence type="ECO:0000256" key="1">
    <source>
        <dbReference type="ARBA" id="ARBA00008898"/>
    </source>
</evidence>
<feature type="region of interest" description="Disordered" evidence="3">
    <location>
        <begin position="1"/>
        <end position="20"/>
    </location>
</feature>
<proteinExistence type="inferred from homology"/>